<dbReference type="Pfam" id="PF05907">
    <property type="entry name" value="CXXC_Zn-b_euk"/>
    <property type="match status" value="1"/>
</dbReference>
<name>A0AAD7UPP4_9STRA</name>
<accession>A0AAD7UPP4</accession>
<dbReference type="PANTHER" id="PTHR12857:SF0">
    <property type="entry name" value="CXXC MOTIF CONTAINING ZINC BINDING PROTEIN"/>
    <property type="match status" value="1"/>
</dbReference>
<dbReference type="GO" id="GO:0008270">
    <property type="term" value="F:zinc ion binding"/>
    <property type="evidence" value="ECO:0007669"/>
    <property type="project" value="TreeGrafter"/>
</dbReference>
<comment type="caution">
    <text evidence="4">The sequence shown here is derived from an EMBL/GenBank/DDBJ whole genome shotgun (WGS) entry which is preliminary data.</text>
</comment>
<evidence type="ECO:0000256" key="1">
    <source>
        <dbReference type="ARBA" id="ARBA00007818"/>
    </source>
</evidence>
<keyword evidence="2" id="KW-0479">Metal-binding</keyword>
<comment type="similarity">
    <text evidence="1">Belongs to the UPF0587 family.</text>
</comment>
<dbReference type="EMBL" id="JAQMWT010000044">
    <property type="protein sequence ID" value="KAJ8612690.1"/>
    <property type="molecule type" value="Genomic_DNA"/>
</dbReference>
<dbReference type="InterPro" id="IPR008584">
    <property type="entry name" value="CXXC_Zn-binding_euk"/>
</dbReference>
<evidence type="ECO:0000313" key="4">
    <source>
        <dbReference type="EMBL" id="KAJ8612690.1"/>
    </source>
</evidence>
<proteinExistence type="inferred from homology"/>
<organism evidence="4 5">
    <name type="scientific">Chrysophaeum taylorii</name>
    <dbReference type="NCBI Taxonomy" id="2483200"/>
    <lineage>
        <taxon>Eukaryota</taxon>
        <taxon>Sar</taxon>
        <taxon>Stramenopiles</taxon>
        <taxon>Ochrophyta</taxon>
        <taxon>Pelagophyceae</taxon>
        <taxon>Pelagomonadales</taxon>
        <taxon>Pelagomonadaceae</taxon>
        <taxon>Chrysophaeum</taxon>
    </lineage>
</organism>
<evidence type="ECO:0000256" key="2">
    <source>
        <dbReference type="ARBA" id="ARBA00022723"/>
    </source>
</evidence>
<dbReference type="SUPFAM" id="SSF141678">
    <property type="entry name" value="MAL13P1.257-like"/>
    <property type="match status" value="1"/>
</dbReference>
<sequence>MPVFVLSIKVDLENVSSLAPKTQSVWVIDAKNGQSDETRRGVTISAGDDFEIEGSRGTANLIIKFADAKEKSTCRILSSDDKKLKKLKLRAVTDDNWTPFLAMEARGMDVLKVDLGDNFVAASTEGTIFDVDLSDGDWADYDEPNDLPVSVTNAITKVEVLR</sequence>
<dbReference type="PANTHER" id="PTHR12857">
    <property type="entry name" value="CXXC MOTIF CONTAINING ZINC BINDING PROTEIN"/>
    <property type="match status" value="1"/>
</dbReference>
<dbReference type="AlphaFoldDB" id="A0AAD7UPP4"/>
<reference evidence="4" key="1">
    <citation type="submission" date="2023-01" db="EMBL/GenBank/DDBJ databases">
        <title>Metagenome sequencing of chrysophaentin producing Chrysophaeum taylorii.</title>
        <authorList>
            <person name="Davison J."/>
            <person name="Bewley C."/>
        </authorList>
    </citation>
    <scope>NUCLEOTIDE SEQUENCE</scope>
    <source>
        <strain evidence="4">NIES-1699</strain>
    </source>
</reference>
<protein>
    <submittedName>
        <fullName evidence="4">Uncharacterized protein</fullName>
    </submittedName>
</protein>
<keyword evidence="5" id="KW-1185">Reference proteome</keyword>
<keyword evidence="3" id="KW-0862">Zinc</keyword>
<evidence type="ECO:0000256" key="3">
    <source>
        <dbReference type="ARBA" id="ARBA00022833"/>
    </source>
</evidence>
<gene>
    <name evidence="4" type="ORF">CTAYLR_002136</name>
</gene>
<dbReference type="Proteomes" id="UP001230188">
    <property type="component" value="Unassembled WGS sequence"/>
</dbReference>
<evidence type="ECO:0000313" key="5">
    <source>
        <dbReference type="Proteomes" id="UP001230188"/>
    </source>
</evidence>